<evidence type="ECO:0000256" key="10">
    <source>
        <dbReference type="SAM" id="MobiDB-lite"/>
    </source>
</evidence>
<dbReference type="GO" id="GO:0005634">
    <property type="term" value="C:nucleus"/>
    <property type="evidence" value="ECO:0007669"/>
    <property type="project" value="TreeGrafter"/>
</dbReference>
<keyword evidence="4 9" id="KW-0547">Nucleotide-binding</keyword>
<dbReference type="PROSITE" id="PS00107">
    <property type="entry name" value="PROTEIN_KINASE_ATP"/>
    <property type="match status" value="1"/>
</dbReference>
<dbReference type="GO" id="GO:0000278">
    <property type="term" value="P:mitotic cell cycle"/>
    <property type="evidence" value="ECO:0007669"/>
    <property type="project" value="TreeGrafter"/>
</dbReference>
<keyword evidence="3" id="KW-0808">Transferase</keyword>
<dbReference type="GO" id="GO:0072354">
    <property type="term" value="F:histone H3T3 kinase activity"/>
    <property type="evidence" value="ECO:0007669"/>
    <property type="project" value="TreeGrafter"/>
</dbReference>
<dbReference type="PROSITE" id="PS50011">
    <property type="entry name" value="PROTEIN_KINASE_DOM"/>
    <property type="match status" value="1"/>
</dbReference>
<proteinExistence type="predicted"/>
<dbReference type="InterPro" id="IPR000719">
    <property type="entry name" value="Prot_kinase_dom"/>
</dbReference>
<reference evidence="13" key="1">
    <citation type="submission" date="2024-02" db="UniProtKB">
        <authorList>
            <consortium name="WormBaseParasite"/>
        </authorList>
    </citation>
    <scope>IDENTIFICATION</scope>
</reference>
<dbReference type="InterPro" id="IPR011009">
    <property type="entry name" value="Kinase-like_dom_sf"/>
</dbReference>
<dbReference type="EC" id="2.7.11.1" evidence="1"/>
<evidence type="ECO:0000256" key="9">
    <source>
        <dbReference type="PROSITE-ProRule" id="PRU10141"/>
    </source>
</evidence>
<dbReference type="InterPro" id="IPR024604">
    <property type="entry name" value="GSG2_C"/>
</dbReference>
<dbReference type="GO" id="GO:0005737">
    <property type="term" value="C:cytoplasm"/>
    <property type="evidence" value="ECO:0007669"/>
    <property type="project" value="TreeGrafter"/>
</dbReference>
<evidence type="ECO:0000256" key="1">
    <source>
        <dbReference type="ARBA" id="ARBA00012513"/>
    </source>
</evidence>
<feature type="compositionally biased region" description="Polar residues" evidence="10">
    <location>
        <begin position="35"/>
        <end position="45"/>
    </location>
</feature>
<feature type="binding site" evidence="9">
    <location>
        <position position="335"/>
    </location>
    <ligand>
        <name>ATP</name>
        <dbReference type="ChEBI" id="CHEBI:30616"/>
    </ligand>
</feature>
<feature type="compositionally biased region" description="Acidic residues" evidence="10">
    <location>
        <begin position="89"/>
        <end position="101"/>
    </location>
</feature>
<evidence type="ECO:0000256" key="6">
    <source>
        <dbReference type="ARBA" id="ARBA00022840"/>
    </source>
</evidence>
<name>A0AAF3J6U8_9BILA</name>
<dbReference type="SMART" id="SM01331">
    <property type="entry name" value="DUF3635"/>
    <property type="match status" value="1"/>
</dbReference>
<evidence type="ECO:0000256" key="2">
    <source>
        <dbReference type="ARBA" id="ARBA00022527"/>
    </source>
</evidence>
<comment type="catalytic activity">
    <reaction evidence="8">
        <text>L-seryl-[protein] + ATP = O-phospho-L-seryl-[protein] + ADP + H(+)</text>
        <dbReference type="Rhea" id="RHEA:17989"/>
        <dbReference type="Rhea" id="RHEA-COMP:9863"/>
        <dbReference type="Rhea" id="RHEA-COMP:11604"/>
        <dbReference type="ChEBI" id="CHEBI:15378"/>
        <dbReference type="ChEBI" id="CHEBI:29999"/>
        <dbReference type="ChEBI" id="CHEBI:30616"/>
        <dbReference type="ChEBI" id="CHEBI:83421"/>
        <dbReference type="ChEBI" id="CHEBI:456216"/>
        <dbReference type="EC" id="2.7.11.1"/>
    </reaction>
</comment>
<keyword evidence="2" id="KW-0723">Serine/threonine-protein kinase</keyword>
<evidence type="ECO:0000256" key="4">
    <source>
        <dbReference type="ARBA" id="ARBA00022741"/>
    </source>
</evidence>
<dbReference type="PANTHER" id="PTHR24419:SF18">
    <property type="entry name" value="SERINE_THREONINE-PROTEIN KINASE HASPIN"/>
    <property type="match status" value="1"/>
</dbReference>
<dbReference type="AlphaFoldDB" id="A0AAF3J6U8"/>
<evidence type="ECO:0000256" key="3">
    <source>
        <dbReference type="ARBA" id="ARBA00022679"/>
    </source>
</evidence>
<evidence type="ECO:0000259" key="11">
    <source>
        <dbReference type="PROSITE" id="PS50011"/>
    </source>
</evidence>
<feature type="domain" description="Protein kinase" evidence="11">
    <location>
        <begin position="308"/>
        <end position="630"/>
    </location>
</feature>
<dbReference type="GO" id="GO:0035556">
    <property type="term" value="P:intracellular signal transduction"/>
    <property type="evidence" value="ECO:0007669"/>
    <property type="project" value="TreeGrafter"/>
</dbReference>
<evidence type="ECO:0000256" key="8">
    <source>
        <dbReference type="ARBA" id="ARBA00048679"/>
    </source>
</evidence>
<dbReference type="Pfam" id="PF12330">
    <property type="entry name" value="Haspin_kinase"/>
    <property type="match status" value="1"/>
</dbReference>
<dbReference type="WBParaSite" id="MBELARI_LOCUS19863">
    <property type="protein sequence ID" value="MBELARI_LOCUS19863"/>
    <property type="gene ID" value="MBELARI_LOCUS19863"/>
</dbReference>
<dbReference type="PANTHER" id="PTHR24419">
    <property type="entry name" value="INTERLEUKIN-1 RECEPTOR-ASSOCIATED KINASE"/>
    <property type="match status" value="1"/>
</dbReference>
<feature type="compositionally biased region" description="Basic and acidic residues" evidence="10">
    <location>
        <begin position="77"/>
        <end position="88"/>
    </location>
</feature>
<dbReference type="Proteomes" id="UP000887575">
    <property type="component" value="Unassembled WGS sequence"/>
</dbReference>
<feature type="region of interest" description="Disordered" evidence="10">
    <location>
        <begin position="14"/>
        <end position="109"/>
    </location>
</feature>
<keyword evidence="5" id="KW-0418">Kinase</keyword>
<evidence type="ECO:0000256" key="7">
    <source>
        <dbReference type="ARBA" id="ARBA00047899"/>
    </source>
</evidence>
<dbReference type="Gene3D" id="3.30.200.20">
    <property type="entry name" value="Phosphorylase Kinase, domain 1"/>
    <property type="match status" value="1"/>
</dbReference>
<dbReference type="GO" id="GO:0005524">
    <property type="term" value="F:ATP binding"/>
    <property type="evidence" value="ECO:0007669"/>
    <property type="project" value="UniProtKB-UniRule"/>
</dbReference>
<dbReference type="Gene3D" id="1.10.510.10">
    <property type="entry name" value="Transferase(Phosphotransferase) domain 1"/>
    <property type="match status" value="1"/>
</dbReference>
<accession>A0AAF3J6U8</accession>
<protein>
    <recommendedName>
        <fullName evidence="1">non-specific serine/threonine protein kinase</fullName>
        <ecNumber evidence="1">2.7.11.1</ecNumber>
    </recommendedName>
</protein>
<evidence type="ECO:0000313" key="13">
    <source>
        <dbReference type="WBParaSite" id="MBELARI_LOCUS19863"/>
    </source>
</evidence>
<keyword evidence="6 9" id="KW-0067">ATP-binding</keyword>
<dbReference type="InterPro" id="IPR017441">
    <property type="entry name" value="Protein_kinase_ATP_BS"/>
</dbReference>
<organism evidence="12 13">
    <name type="scientific">Mesorhabditis belari</name>
    <dbReference type="NCBI Taxonomy" id="2138241"/>
    <lineage>
        <taxon>Eukaryota</taxon>
        <taxon>Metazoa</taxon>
        <taxon>Ecdysozoa</taxon>
        <taxon>Nematoda</taxon>
        <taxon>Chromadorea</taxon>
        <taxon>Rhabditida</taxon>
        <taxon>Rhabditina</taxon>
        <taxon>Rhabditomorpha</taxon>
        <taxon>Rhabditoidea</taxon>
        <taxon>Rhabditidae</taxon>
        <taxon>Mesorhabditinae</taxon>
        <taxon>Mesorhabditis</taxon>
    </lineage>
</organism>
<evidence type="ECO:0000313" key="12">
    <source>
        <dbReference type="Proteomes" id="UP000887575"/>
    </source>
</evidence>
<evidence type="ECO:0000256" key="5">
    <source>
        <dbReference type="ARBA" id="ARBA00022777"/>
    </source>
</evidence>
<keyword evidence="12" id="KW-1185">Reference proteome</keyword>
<feature type="compositionally biased region" description="Low complexity" evidence="10">
    <location>
        <begin position="46"/>
        <end position="63"/>
    </location>
</feature>
<dbReference type="SUPFAM" id="SSF56112">
    <property type="entry name" value="Protein kinase-like (PK-like)"/>
    <property type="match status" value="1"/>
</dbReference>
<sequence>MIVTRKPMLSLSYLNESSFNPPLASTPITDRKKPTSLQFVDSLTMSTKTPSTASSATPASPAPQVAKRRRTSSGDGKSVRIQEKTPEQKDDDVEMAEEEVNETNGTSVEDNLANLLETSVHLTEATINTNKDNHLKTAEEITLPIREPSLVEAVNDEKEPISDETQRKSEDFTIGVAHTFGQTLNANATEDIDNFTFGPEPPKVAQTLTDNVTLGQNNLSQILLGVGDQFSIQTLPQDATGIASVNVTQATATRKNATQMLYESLLDDRPFFLADFVGDENDSLAKLLHIIEQAKVDEWREVLPNDTFNNIKKLGEGVYGEVFATTWNGAPTAIKIIPFRADNVIDEAKVNGEFLKFAADIIPEVLITRELSGLSNTGSYQTSNFIELLQARVVKGNYPEEFLEAWDVFAGRKGGSENDRPDTYSTDERLYIVIALSMGGIDIEHYTPRNENEVFSLLLQISFALMAAERELCFEHRDLHVGNVLVKQTEDEYIEYRMNGLPLRIRSHGVKANIIDFTNSRLSKAGVNIYLDLEEDQELFQGQGHYQFDIYRMMQAHNGGNWCDFNPKSNVFWIHYMSKELLSRVAKKRITPKRKKQLEAIFDKVLMFDELSAFVYDEVMNDVCEKYLVE</sequence>
<comment type="catalytic activity">
    <reaction evidence="7">
        <text>L-threonyl-[protein] + ATP = O-phospho-L-threonyl-[protein] + ADP + H(+)</text>
        <dbReference type="Rhea" id="RHEA:46608"/>
        <dbReference type="Rhea" id="RHEA-COMP:11060"/>
        <dbReference type="Rhea" id="RHEA-COMP:11605"/>
        <dbReference type="ChEBI" id="CHEBI:15378"/>
        <dbReference type="ChEBI" id="CHEBI:30013"/>
        <dbReference type="ChEBI" id="CHEBI:30616"/>
        <dbReference type="ChEBI" id="CHEBI:61977"/>
        <dbReference type="ChEBI" id="CHEBI:456216"/>
        <dbReference type="EC" id="2.7.11.1"/>
    </reaction>
</comment>